<keyword evidence="2" id="KW-0408">Iron</keyword>
<dbReference type="KEGG" id="pto:PTO1464"/>
<reference evidence="6 7" key="1">
    <citation type="journal article" date="2004" name="Proc. Natl. Acad. Sci. U.S.A.">
        <title>Genome sequence of Picrophilus torridus and its implications for life around pH 0.</title>
        <authorList>
            <person name="Futterer O."/>
            <person name="Angelov A."/>
            <person name="Liesegang H."/>
            <person name="Gottschalk G."/>
            <person name="Schleper C."/>
            <person name="Schepers B."/>
            <person name="Dock C."/>
            <person name="Antranikian G."/>
            <person name="Liebl W."/>
        </authorList>
    </citation>
    <scope>NUCLEOTIDE SEQUENCE [LARGE SCALE GENOMIC DNA]</scope>
    <source>
        <strain evidence="7">ATCC 700027 / DSM 9790 / JCM 10055 / NBRC 100828</strain>
    </source>
</reference>
<dbReference type="PaxDb" id="263820-PTO1464"/>
<keyword evidence="4 6" id="KW-0456">Lyase</keyword>
<sequence length="407" mass="44356">MNAIEKILALHSDKKNVSPGDIVEVSVDMAIILDIIAMHNEFINNPPLKPFDKDKIAIIFDHFVPAPSIEIANRLDKIRKLARIWNIKNFFDYSGGISHVLAAENRWILPGSIIANTDSHTVNTGAYNSLGRGLGTPEIMSVIATGRTWFIVGETINVVFKNYLKSNVSAKDVFFYMAKTIGSIPNKNIEFSGNLKSLTIDDRASISTMCAEMNVEFALFPNDDVLRAYMSNRSLYNVVSDGDYSDQYEIDLNEVQSMVARPGKIIDNIVNAGDEKTEITQAVIGSCANGRLSDIRDAARILKNKKINKNVRLIVTPASMEIYKRALELGYIKDIIDAGGIVTNPTCGACLGGHMGIASDNDVIISSTTRNFQGRMGSPGARIYLGSAATVAASALNGYIADPGDLQ</sequence>
<name>Q6KZ03_PICTO</name>
<evidence type="ECO:0000256" key="2">
    <source>
        <dbReference type="ARBA" id="ARBA00023004"/>
    </source>
</evidence>
<dbReference type="STRING" id="263820.PTO1464"/>
<dbReference type="EC" id="4.2.1.33" evidence="6"/>
<dbReference type="GO" id="GO:0051536">
    <property type="term" value="F:iron-sulfur cluster binding"/>
    <property type="evidence" value="ECO:0007669"/>
    <property type="project" value="UniProtKB-KW"/>
</dbReference>
<gene>
    <name evidence="6" type="ordered locus">PTO1464</name>
</gene>
<dbReference type="Proteomes" id="UP000000438">
    <property type="component" value="Chromosome"/>
</dbReference>
<keyword evidence="1" id="KW-0479">Metal-binding</keyword>
<organism evidence="6 7">
    <name type="scientific">Picrophilus torridus (strain ATCC 700027 / DSM 9790 / JCM 10055 / NBRC 100828 / KAW 2/3)</name>
    <dbReference type="NCBI Taxonomy" id="1122961"/>
    <lineage>
        <taxon>Archaea</taxon>
        <taxon>Methanobacteriati</taxon>
        <taxon>Thermoplasmatota</taxon>
        <taxon>Thermoplasmata</taxon>
        <taxon>Thermoplasmatales</taxon>
        <taxon>Picrophilaceae</taxon>
        <taxon>Picrophilus</taxon>
    </lineage>
</organism>
<dbReference type="PATRIC" id="fig|263820.9.peg.1520"/>
<dbReference type="SUPFAM" id="SSF53732">
    <property type="entry name" value="Aconitase iron-sulfur domain"/>
    <property type="match status" value="1"/>
</dbReference>
<evidence type="ECO:0000259" key="5">
    <source>
        <dbReference type="Pfam" id="PF00330"/>
    </source>
</evidence>
<dbReference type="RefSeq" id="WP_011178265.1">
    <property type="nucleotide sequence ID" value="NC_005877.1"/>
</dbReference>
<dbReference type="HOGENOM" id="CLU_006714_3_4_2"/>
<dbReference type="PANTHER" id="PTHR43822">
    <property type="entry name" value="HOMOACONITASE, MITOCHONDRIAL-RELATED"/>
    <property type="match status" value="1"/>
</dbReference>
<dbReference type="InterPro" id="IPR050067">
    <property type="entry name" value="IPM_dehydratase_rel_enz"/>
</dbReference>
<keyword evidence="3" id="KW-0411">Iron-sulfur</keyword>
<dbReference type="GeneID" id="2845177"/>
<evidence type="ECO:0000313" key="7">
    <source>
        <dbReference type="Proteomes" id="UP000000438"/>
    </source>
</evidence>
<dbReference type="PROSITE" id="PS01244">
    <property type="entry name" value="ACONITASE_2"/>
    <property type="match status" value="1"/>
</dbReference>
<dbReference type="eggNOG" id="arCOG01698">
    <property type="taxonomic scope" value="Archaea"/>
</dbReference>
<dbReference type="PRINTS" id="PR00415">
    <property type="entry name" value="ACONITASE"/>
</dbReference>
<feature type="domain" description="Aconitase/3-isopropylmalate dehydratase large subunit alpha/beta/alpha" evidence="5">
    <location>
        <begin position="73"/>
        <end position="398"/>
    </location>
</feature>
<dbReference type="OrthoDB" id="255at2157"/>
<evidence type="ECO:0000256" key="1">
    <source>
        <dbReference type="ARBA" id="ARBA00022723"/>
    </source>
</evidence>
<dbReference type="InterPro" id="IPR018136">
    <property type="entry name" value="Aconitase_4Fe-4S_BS"/>
</dbReference>
<dbReference type="InterPro" id="IPR015931">
    <property type="entry name" value="Acnase/IPM_dHydase_lsu_aba_1/3"/>
</dbReference>
<dbReference type="InParanoid" id="Q6KZ03"/>
<dbReference type="EMBL" id="AE017261">
    <property type="protein sequence ID" value="AAT44049.1"/>
    <property type="molecule type" value="Genomic_DNA"/>
</dbReference>
<accession>Q6KZ03</accession>
<dbReference type="GO" id="GO:0003861">
    <property type="term" value="F:3-isopropylmalate dehydratase activity"/>
    <property type="evidence" value="ECO:0007669"/>
    <property type="project" value="UniProtKB-EC"/>
</dbReference>
<dbReference type="AlphaFoldDB" id="Q6KZ03"/>
<proteinExistence type="predicted"/>
<evidence type="ECO:0000256" key="3">
    <source>
        <dbReference type="ARBA" id="ARBA00023014"/>
    </source>
</evidence>
<protein>
    <submittedName>
        <fullName evidence="6">3-isopropylmalate dehydratase large subunit</fullName>
        <ecNumber evidence="6">4.2.1.33</ecNumber>
    </submittedName>
</protein>
<dbReference type="InterPro" id="IPR036008">
    <property type="entry name" value="Aconitase_4Fe-4S_dom"/>
</dbReference>
<dbReference type="NCBIfam" id="NF001614">
    <property type="entry name" value="PRK00402.1"/>
    <property type="match status" value="1"/>
</dbReference>
<dbReference type="GO" id="GO:0019752">
    <property type="term" value="P:carboxylic acid metabolic process"/>
    <property type="evidence" value="ECO:0007669"/>
    <property type="project" value="UniProtKB-ARBA"/>
</dbReference>
<dbReference type="Gene3D" id="3.30.499.10">
    <property type="entry name" value="Aconitase, domain 3"/>
    <property type="match status" value="2"/>
</dbReference>
<dbReference type="InterPro" id="IPR001030">
    <property type="entry name" value="Acoase/IPM_deHydtase_lsu_aba"/>
</dbReference>
<dbReference type="GO" id="GO:0046872">
    <property type="term" value="F:metal ion binding"/>
    <property type="evidence" value="ECO:0007669"/>
    <property type="project" value="UniProtKB-KW"/>
</dbReference>
<evidence type="ECO:0000313" key="6">
    <source>
        <dbReference type="EMBL" id="AAT44049.1"/>
    </source>
</evidence>
<dbReference type="Pfam" id="PF00330">
    <property type="entry name" value="Aconitase"/>
    <property type="match status" value="1"/>
</dbReference>
<evidence type="ECO:0000256" key="4">
    <source>
        <dbReference type="ARBA" id="ARBA00023239"/>
    </source>
</evidence>
<dbReference type="PANTHER" id="PTHR43822:SF2">
    <property type="entry name" value="HOMOACONITASE, MITOCHONDRIAL"/>
    <property type="match status" value="1"/>
</dbReference>